<dbReference type="SUPFAM" id="SSF53697">
    <property type="entry name" value="SIS domain"/>
    <property type="match status" value="1"/>
</dbReference>
<gene>
    <name evidence="2" type="ORF">ESP51_20215</name>
</gene>
<feature type="non-terminal residue" evidence="2">
    <location>
        <position position="1"/>
    </location>
</feature>
<dbReference type="AlphaFoldDB" id="A0A4Q2KU05"/>
<proteinExistence type="predicted"/>
<organism evidence="2 3">
    <name type="scientific">Agromyces albus</name>
    <dbReference type="NCBI Taxonomy" id="205332"/>
    <lineage>
        <taxon>Bacteria</taxon>
        <taxon>Bacillati</taxon>
        <taxon>Actinomycetota</taxon>
        <taxon>Actinomycetes</taxon>
        <taxon>Micrococcales</taxon>
        <taxon>Microbacteriaceae</taxon>
        <taxon>Agromyces</taxon>
    </lineage>
</organism>
<evidence type="ECO:0000313" key="2">
    <source>
        <dbReference type="EMBL" id="RXZ66861.1"/>
    </source>
</evidence>
<dbReference type="PROSITE" id="PS51464">
    <property type="entry name" value="SIS"/>
    <property type="match status" value="1"/>
</dbReference>
<sequence length="203" mass="20977">AGTPLGAAGAPAASPEGVAALLASERENLSRLLDALAGGTLHAIVTALVEAREVLVVGYRNSYPVALHLREQLVQCRGRVRIAPQPGQSLGEDLADLGADDVVVLVGFRRRPARFAEILDAVVATGARCILITDPSGRALAARADLAVECPLESPAAFDSYASAMSLVSLVASAVLGADIRRGRSRIAGIDATYRGLAEIEGM</sequence>
<dbReference type="GO" id="GO:1901135">
    <property type="term" value="P:carbohydrate derivative metabolic process"/>
    <property type="evidence" value="ECO:0007669"/>
    <property type="project" value="InterPro"/>
</dbReference>
<name>A0A4Q2KU05_9MICO</name>
<dbReference type="RefSeq" id="WP_164990619.1">
    <property type="nucleotide sequence ID" value="NZ_SDPN01000086.1"/>
</dbReference>
<dbReference type="GO" id="GO:0003677">
    <property type="term" value="F:DNA binding"/>
    <property type="evidence" value="ECO:0007669"/>
    <property type="project" value="InterPro"/>
</dbReference>
<keyword evidence="3" id="KW-1185">Reference proteome</keyword>
<dbReference type="PANTHER" id="PTHR30514">
    <property type="entry name" value="GLUCOKINASE"/>
    <property type="match status" value="1"/>
</dbReference>
<accession>A0A4Q2KU05</accession>
<dbReference type="Proteomes" id="UP000293865">
    <property type="component" value="Unassembled WGS sequence"/>
</dbReference>
<dbReference type="Pfam" id="PF01380">
    <property type="entry name" value="SIS"/>
    <property type="match status" value="1"/>
</dbReference>
<evidence type="ECO:0000313" key="3">
    <source>
        <dbReference type="Proteomes" id="UP000293865"/>
    </source>
</evidence>
<dbReference type="Gene3D" id="3.40.50.10490">
    <property type="entry name" value="Glucose-6-phosphate isomerase like protein, domain 1"/>
    <property type="match status" value="1"/>
</dbReference>
<dbReference type="EMBL" id="SDPN01000086">
    <property type="protein sequence ID" value="RXZ66861.1"/>
    <property type="molecule type" value="Genomic_DNA"/>
</dbReference>
<dbReference type="InterPro" id="IPR047640">
    <property type="entry name" value="RpiR-like"/>
</dbReference>
<dbReference type="InterPro" id="IPR046348">
    <property type="entry name" value="SIS_dom_sf"/>
</dbReference>
<protein>
    <submittedName>
        <fullName evidence="2">MurR/RpiR family transcriptional regulator</fullName>
    </submittedName>
</protein>
<dbReference type="InterPro" id="IPR001347">
    <property type="entry name" value="SIS_dom"/>
</dbReference>
<dbReference type="GO" id="GO:0003700">
    <property type="term" value="F:DNA-binding transcription factor activity"/>
    <property type="evidence" value="ECO:0007669"/>
    <property type="project" value="InterPro"/>
</dbReference>
<reference evidence="2 3" key="1">
    <citation type="submission" date="2019-01" db="EMBL/GenBank/DDBJ databases">
        <title>Agromyces.</title>
        <authorList>
            <person name="Li J."/>
        </authorList>
    </citation>
    <scope>NUCLEOTIDE SEQUENCE [LARGE SCALE GENOMIC DNA]</scope>
    <source>
        <strain evidence="2 3">DSM 15934</strain>
    </source>
</reference>
<evidence type="ECO:0000259" key="1">
    <source>
        <dbReference type="PROSITE" id="PS51464"/>
    </source>
</evidence>
<dbReference type="GO" id="GO:0097367">
    <property type="term" value="F:carbohydrate derivative binding"/>
    <property type="evidence" value="ECO:0007669"/>
    <property type="project" value="InterPro"/>
</dbReference>
<feature type="domain" description="SIS" evidence="1">
    <location>
        <begin position="44"/>
        <end position="181"/>
    </location>
</feature>
<comment type="caution">
    <text evidence="2">The sequence shown here is derived from an EMBL/GenBank/DDBJ whole genome shotgun (WGS) entry which is preliminary data.</text>
</comment>
<dbReference type="PANTHER" id="PTHR30514:SF18">
    <property type="entry name" value="RPIR-FAMILY TRANSCRIPTIONAL REGULATOR"/>
    <property type="match status" value="1"/>
</dbReference>